<gene>
    <name evidence="4" type="ORF">TGEB3V08_LOCUS6071</name>
</gene>
<dbReference type="GO" id="GO:0003677">
    <property type="term" value="F:DNA binding"/>
    <property type="evidence" value="ECO:0007669"/>
    <property type="project" value="TreeGrafter"/>
</dbReference>
<feature type="compositionally biased region" description="Pro residues" evidence="2">
    <location>
        <begin position="334"/>
        <end position="344"/>
    </location>
</feature>
<dbReference type="PANTHER" id="PTHR22940">
    <property type="entry name" value="TIMEOUT/TIMELESS-2"/>
    <property type="match status" value="1"/>
</dbReference>
<dbReference type="GO" id="GO:0006281">
    <property type="term" value="P:DNA repair"/>
    <property type="evidence" value="ECO:0007669"/>
    <property type="project" value="TreeGrafter"/>
</dbReference>
<feature type="compositionally biased region" description="Acidic residues" evidence="2">
    <location>
        <begin position="611"/>
        <end position="622"/>
    </location>
</feature>
<proteinExistence type="inferred from homology"/>
<dbReference type="GO" id="GO:0000076">
    <property type="term" value="P:DNA replication checkpoint signaling"/>
    <property type="evidence" value="ECO:0007669"/>
    <property type="project" value="TreeGrafter"/>
</dbReference>
<dbReference type="InterPro" id="IPR007725">
    <property type="entry name" value="TIMELESS_C"/>
</dbReference>
<evidence type="ECO:0000313" key="4">
    <source>
        <dbReference type="EMBL" id="CAD7595529.1"/>
    </source>
</evidence>
<feature type="compositionally biased region" description="Basic residues" evidence="2">
    <location>
        <begin position="348"/>
        <end position="359"/>
    </location>
</feature>
<feature type="compositionally biased region" description="Polar residues" evidence="2">
    <location>
        <begin position="627"/>
        <end position="650"/>
    </location>
</feature>
<dbReference type="GO" id="GO:0031298">
    <property type="term" value="C:replication fork protection complex"/>
    <property type="evidence" value="ECO:0007669"/>
    <property type="project" value="TreeGrafter"/>
</dbReference>
<feature type="region of interest" description="Disordered" evidence="2">
    <location>
        <begin position="700"/>
        <end position="831"/>
    </location>
</feature>
<dbReference type="AlphaFoldDB" id="A0A7R9JZ38"/>
<dbReference type="EMBL" id="OE841391">
    <property type="protein sequence ID" value="CAD7595529.1"/>
    <property type="molecule type" value="Genomic_DNA"/>
</dbReference>
<feature type="region of interest" description="Disordered" evidence="2">
    <location>
        <begin position="1"/>
        <end position="35"/>
    </location>
</feature>
<reference evidence="4" key="1">
    <citation type="submission" date="2020-11" db="EMBL/GenBank/DDBJ databases">
        <authorList>
            <person name="Tran Van P."/>
        </authorList>
    </citation>
    <scope>NUCLEOTIDE SEQUENCE</scope>
</reference>
<dbReference type="InterPro" id="IPR044998">
    <property type="entry name" value="Timeless"/>
</dbReference>
<feature type="domain" description="Timeless C-terminal" evidence="3">
    <location>
        <begin position="373"/>
        <end position="443"/>
    </location>
</feature>
<protein>
    <recommendedName>
        <fullName evidence="3">Timeless C-terminal domain-containing protein</fullName>
    </recommendedName>
</protein>
<dbReference type="PANTHER" id="PTHR22940:SF4">
    <property type="entry name" value="PROTEIN TIMELESS HOMOLOG"/>
    <property type="match status" value="1"/>
</dbReference>
<dbReference type="Pfam" id="PF05029">
    <property type="entry name" value="TIMELESS_C"/>
    <property type="match status" value="1"/>
</dbReference>
<organism evidence="4">
    <name type="scientific">Timema genevievae</name>
    <name type="common">Walking stick</name>
    <dbReference type="NCBI Taxonomy" id="629358"/>
    <lineage>
        <taxon>Eukaryota</taxon>
        <taxon>Metazoa</taxon>
        <taxon>Ecdysozoa</taxon>
        <taxon>Arthropoda</taxon>
        <taxon>Hexapoda</taxon>
        <taxon>Insecta</taxon>
        <taxon>Pterygota</taxon>
        <taxon>Neoptera</taxon>
        <taxon>Polyneoptera</taxon>
        <taxon>Phasmatodea</taxon>
        <taxon>Timematodea</taxon>
        <taxon>Timematoidea</taxon>
        <taxon>Timematidae</taxon>
        <taxon>Timema</taxon>
    </lineage>
</organism>
<comment type="similarity">
    <text evidence="1">Belongs to the timeless family.</text>
</comment>
<feature type="region of interest" description="Disordered" evidence="2">
    <location>
        <begin position="298"/>
        <end position="359"/>
    </location>
</feature>
<name>A0A7R9JZ38_TIMGE</name>
<accession>A0A7R9JZ38</accession>
<evidence type="ECO:0000256" key="1">
    <source>
        <dbReference type="ARBA" id="ARBA00008174"/>
    </source>
</evidence>
<feature type="region of interest" description="Disordered" evidence="2">
    <location>
        <begin position="531"/>
        <end position="682"/>
    </location>
</feature>
<dbReference type="GO" id="GO:0009649">
    <property type="term" value="P:entrainment of circadian clock"/>
    <property type="evidence" value="ECO:0007669"/>
    <property type="project" value="TreeGrafter"/>
</dbReference>
<dbReference type="Pfam" id="PF26019">
    <property type="entry name" value="HTH_TIMELESS"/>
    <property type="match status" value="2"/>
</dbReference>
<evidence type="ECO:0000256" key="2">
    <source>
        <dbReference type="SAM" id="MobiDB-lite"/>
    </source>
</evidence>
<evidence type="ECO:0000259" key="3">
    <source>
        <dbReference type="Pfam" id="PF05029"/>
    </source>
</evidence>
<feature type="compositionally biased region" description="Basic and acidic residues" evidence="2">
    <location>
        <begin position="550"/>
        <end position="564"/>
    </location>
</feature>
<sequence length="831" mass="92679">MASDAEGDSPEVMRPTTHDQESEEEEEEEDGQEAMGTAVSEQDFQFIDFARRLAHSKVVQACAMLLHQFNKNTPYTNHCVIKMLHRIAWDIKMPAMLFQASLFRTFQRILHSRNVQFKELSKLAVFIVRKFTEVAATNKKVFMELLFWKSNKDAYDIEQGYGSYTARTHSSKQVWGEEEEDELRRLYQEFMGKEGGSASGVVDWILENIINKDRSKRGIIKKLKYLGYNVSTKPPPKRPPKQWTETEVQELTQLFHTYKASGDPVGDILVNLTIVRPRSQVVSQLLDLGLIHDKKELRKKRSGKSSGERDPDSSPGESDIDSGASGSDSERGTSPPPNRRPMPNQPKARAKSNKRRHVPKTVTLFSAAQVAALLKDVIEAGMKEALEWVQSTLAEEADDRDDELAEEGVPMLPLTEGTISAMEDATFLRLLTALGLTKPFQEQFSALGPHKNVTYIATTWSLILTSCHNFQEMYWRIPPSLLPQDLRSRAEVITHALEGRFAALQDDSTQRRGRRGSESLDSSVDEFSRLKRFVPGSPASDTVSPAGGTTRDRYDVTQRNKTDHSGQQTTSSPNITTNITSTSKHSKSDGADSSVPKSKRCGLNIPVLFDSDTESDEDEREDESQRNLDQIASTSKTAESSSNVSTSKNKMSLKKPTPLDSDSELSEATSSQGMEASKGRPNHSIDLLWDSLLSGKSSLAKMANSDGAKTPSSTASIKPKRHRIIKTPVLDSDSDEEFPDISRTFDQNKKDTVAADYSPRTQSEKDVLKSILDSSDSDSESNRSGGKLGNSLWDESNGEMTRRAAHKRILDSDSEDEIKNTKKLHPIHDDD</sequence>
<dbReference type="GO" id="GO:0043111">
    <property type="term" value="P:replication fork arrest"/>
    <property type="evidence" value="ECO:0007669"/>
    <property type="project" value="TreeGrafter"/>
</dbReference>
<feature type="compositionally biased region" description="Low complexity" evidence="2">
    <location>
        <begin position="569"/>
        <end position="583"/>
    </location>
</feature>
<feature type="compositionally biased region" description="Acidic residues" evidence="2">
    <location>
        <begin position="21"/>
        <end position="32"/>
    </location>
</feature>